<dbReference type="PANTHER" id="PTHR33133:SF1">
    <property type="entry name" value="EXPRESSED PROTEIN-RELATED"/>
    <property type="match status" value="1"/>
</dbReference>
<name>A0A6P5RXC3_PRUAV</name>
<feature type="transmembrane region" description="Helical" evidence="1">
    <location>
        <begin position="263"/>
        <end position="284"/>
    </location>
</feature>
<accession>A0A6P5RXC3</accession>
<sequence>MGSFMLLELVGTLKESQKLFFRNVKLMSCIFLLIISLSSILFLSCMLSIKPPITDFALKARLLPATSPGTPEFANLLSSLKGDLRLFVGLEWIFVIAFCFSSLFFATASILASAVTYCGKDMSIKELLSRAVKSLKRPFLTWFYITLLRLGYYLFLIAFLVSLVLIFDLTFTEPSLSSIIILLPAIVFEAYLAVVWNLALVVSVLEEKCGIEALGKAGQLIKGLRMRGLFLNLLFVALSYPVSHGVHKYGKTVMSSNAAMIPLLLLNSISCLIILFNLMAYTVLYHDCKATHGEELEMQGGTENTKVAFTPLVSADLP</sequence>
<evidence type="ECO:0000313" key="2">
    <source>
        <dbReference type="Proteomes" id="UP000515124"/>
    </source>
</evidence>
<feature type="transmembrane region" description="Helical" evidence="1">
    <location>
        <begin position="226"/>
        <end position="243"/>
    </location>
</feature>
<feature type="transmembrane region" description="Helical" evidence="1">
    <location>
        <begin position="139"/>
        <end position="167"/>
    </location>
</feature>
<dbReference type="KEGG" id="pavi:110749882"/>
<keyword evidence="1" id="KW-0472">Membrane</keyword>
<organism evidence="2 3">
    <name type="scientific">Prunus avium</name>
    <name type="common">Cherry</name>
    <name type="synonym">Cerasus avium</name>
    <dbReference type="NCBI Taxonomy" id="42229"/>
    <lineage>
        <taxon>Eukaryota</taxon>
        <taxon>Viridiplantae</taxon>
        <taxon>Streptophyta</taxon>
        <taxon>Embryophyta</taxon>
        <taxon>Tracheophyta</taxon>
        <taxon>Spermatophyta</taxon>
        <taxon>Magnoliopsida</taxon>
        <taxon>eudicotyledons</taxon>
        <taxon>Gunneridae</taxon>
        <taxon>Pentapetalae</taxon>
        <taxon>rosids</taxon>
        <taxon>fabids</taxon>
        <taxon>Rosales</taxon>
        <taxon>Rosaceae</taxon>
        <taxon>Amygdaloideae</taxon>
        <taxon>Amygdaleae</taxon>
        <taxon>Prunus</taxon>
    </lineage>
</organism>
<dbReference type="AlphaFoldDB" id="A0A6P5RXC3"/>
<feature type="transmembrane region" description="Helical" evidence="1">
    <location>
        <begin position="179"/>
        <end position="205"/>
    </location>
</feature>
<proteinExistence type="predicted"/>
<evidence type="ECO:0000256" key="1">
    <source>
        <dbReference type="SAM" id="Phobius"/>
    </source>
</evidence>
<keyword evidence="1" id="KW-0812">Transmembrane</keyword>
<feature type="transmembrane region" description="Helical" evidence="1">
    <location>
        <begin position="92"/>
        <end position="118"/>
    </location>
</feature>
<feature type="transmembrane region" description="Helical" evidence="1">
    <location>
        <begin position="26"/>
        <end position="49"/>
    </location>
</feature>
<gene>
    <name evidence="3" type="primary">LOC110749882</name>
</gene>
<protein>
    <submittedName>
        <fullName evidence="3">Uncharacterized protein LOC110749882</fullName>
    </submittedName>
</protein>
<dbReference type="GeneID" id="110749882"/>
<evidence type="ECO:0000313" key="3">
    <source>
        <dbReference type="RefSeq" id="XP_021805776.1"/>
    </source>
</evidence>
<dbReference type="Proteomes" id="UP000515124">
    <property type="component" value="Unplaced"/>
</dbReference>
<reference evidence="3" key="1">
    <citation type="submission" date="2025-08" db="UniProtKB">
        <authorList>
            <consortium name="RefSeq"/>
        </authorList>
    </citation>
    <scope>IDENTIFICATION</scope>
</reference>
<keyword evidence="1" id="KW-1133">Transmembrane helix</keyword>
<dbReference type="PANTHER" id="PTHR33133">
    <property type="entry name" value="OS08G0107100 PROTEIN-RELATED"/>
    <property type="match status" value="1"/>
</dbReference>
<dbReference type="RefSeq" id="XP_021805776.1">
    <property type="nucleotide sequence ID" value="XM_021950084.1"/>
</dbReference>
<keyword evidence="2" id="KW-1185">Reference proteome</keyword>